<evidence type="ECO:0000313" key="2">
    <source>
        <dbReference type="Ensembl" id="ENSMNEP00000009870.1"/>
    </source>
</evidence>
<dbReference type="Proteomes" id="UP000233120">
    <property type="component" value="Unassembled WGS sequence"/>
</dbReference>
<sequence>MSLRKEGGVGLRGQTVFQEKQPKESKGLNKVRSDQHSHGAPVAVCMPMNRAVYAHSHHPHGTVGLRQESWTLKEWLGKSKSRMSSSSPTKRRPTLVESCLSTGKTDEIFKSFCKNNPARHNAEKVSMKWKLLSCFQISQRNTHTLSYVIHSWF</sequence>
<dbReference type="Bgee" id="ENSMNEG00000029360">
    <property type="expression patterns" value="Expressed in thymus and 9 other cell types or tissues"/>
</dbReference>
<evidence type="ECO:0000256" key="1">
    <source>
        <dbReference type="SAM" id="MobiDB-lite"/>
    </source>
</evidence>
<reference evidence="2" key="1">
    <citation type="submission" date="2025-08" db="UniProtKB">
        <authorList>
            <consortium name="Ensembl"/>
        </authorList>
    </citation>
    <scope>IDENTIFICATION</scope>
</reference>
<name>A0A2K6BEL5_MACNE</name>
<dbReference type="AlphaFoldDB" id="A0A2K6BEL5"/>
<evidence type="ECO:0000313" key="3">
    <source>
        <dbReference type="Proteomes" id="UP000233120"/>
    </source>
</evidence>
<dbReference type="Ensembl" id="ENSMNET00000034045.1">
    <property type="protein sequence ID" value="ENSMNEP00000009870.1"/>
    <property type="gene ID" value="ENSMNEG00000029360.1"/>
</dbReference>
<dbReference type="OMA" id="AVCMPMN"/>
<keyword evidence="3" id="KW-1185">Reference proteome</keyword>
<organism evidence="2 3">
    <name type="scientific">Macaca nemestrina</name>
    <name type="common">Pig-tailed macaque</name>
    <dbReference type="NCBI Taxonomy" id="9545"/>
    <lineage>
        <taxon>Eukaryota</taxon>
        <taxon>Metazoa</taxon>
        <taxon>Chordata</taxon>
        <taxon>Craniata</taxon>
        <taxon>Vertebrata</taxon>
        <taxon>Euteleostomi</taxon>
        <taxon>Mammalia</taxon>
        <taxon>Eutheria</taxon>
        <taxon>Euarchontoglires</taxon>
        <taxon>Primates</taxon>
        <taxon>Haplorrhini</taxon>
        <taxon>Catarrhini</taxon>
        <taxon>Cercopithecidae</taxon>
        <taxon>Cercopithecinae</taxon>
        <taxon>Macaca</taxon>
    </lineage>
</organism>
<reference evidence="2" key="2">
    <citation type="submission" date="2025-09" db="UniProtKB">
        <authorList>
            <consortium name="Ensembl"/>
        </authorList>
    </citation>
    <scope>IDENTIFICATION</scope>
</reference>
<feature type="region of interest" description="Disordered" evidence="1">
    <location>
        <begin position="1"/>
        <end position="38"/>
    </location>
</feature>
<dbReference type="GeneTree" id="ENSGT00910000147371"/>
<proteinExistence type="predicted"/>
<protein>
    <submittedName>
        <fullName evidence="2">Uncharacterized protein</fullName>
    </submittedName>
</protein>
<accession>A0A2K6BEL5</accession>
<feature type="compositionally biased region" description="Basic and acidic residues" evidence="1">
    <location>
        <begin position="20"/>
        <end position="37"/>
    </location>
</feature>